<keyword evidence="3" id="KW-0645">Protease</keyword>
<evidence type="ECO:0000256" key="3">
    <source>
        <dbReference type="ARBA" id="ARBA00022670"/>
    </source>
</evidence>
<accession>A0ABV7VKE7</accession>
<dbReference type="InterPro" id="IPR000819">
    <property type="entry name" value="Peptidase_M17_C"/>
</dbReference>
<evidence type="ECO:0000256" key="2">
    <source>
        <dbReference type="ARBA" id="ARBA00022438"/>
    </source>
</evidence>
<dbReference type="Pfam" id="PF00883">
    <property type="entry name" value="Peptidase_M17"/>
    <property type="match status" value="1"/>
</dbReference>
<evidence type="ECO:0000256" key="1">
    <source>
        <dbReference type="ARBA" id="ARBA00009528"/>
    </source>
</evidence>
<dbReference type="Proteomes" id="UP001595711">
    <property type="component" value="Unassembled WGS sequence"/>
</dbReference>
<evidence type="ECO:0000313" key="8">
    <source>
        <dbReference type="Proteomes" id="UP001595711"/>
    </source>
</evidence>
<feature type="domain" description="Cytosol aminopeptidase" evidence="6">
    <location>
        <begin position="306"/>
        <end position="313"/>
    </location>
</feature>
<dbReference type="RefSeq" id="WP_379729576.1">
    <property type="nucleotide sequence ID" value="NZ_JBHRYJ010000006.1"/>
</dbReference>
<comment type="similarity">
    <text evidence="1">Belongs to the peptidase M17 family.</text>
</comment>
<dbReference type="EMBL" id="JBHRYJ010000006">
    <property type="protein sequence ID" value="MFC3677954.1"/>
    <property type="molecule type" value="Genomic_DNA"/>
</dbReference>
<sequence>MTATLTAKTPAATPVETYTPKQWTARRSREKPAVTAWAAAQGFTAKPGQVLVLPDNRSGRAARVLAGIGETPDLWSWAAIAQALPEGEYRLADSKAGDDAALGWALAGYRFDRYRKPAAGKKGKPKLVWPAKANRARVIALYEAIVLARDLINTPAADMGPADLAEAARAAALIGGAQFNCIIGDELLEQNYPMVHAVGRASNRLPRLIDLVWGNPKHPKLTLVGKGVCFDTGGLNLKPSAGMLLMKKDMGGAAVVLGLATAIMAMKLPVRLRVLIAAVENSVSGNAMRPGDVLTSRKGLTVEIGNTDAEGRLVLADALAEADGEKPDWLIDCATLTGAARVAVGPDLPALYSNDDAMAQSLLEAGRAAADPLWHMPLYKPYREYIEGKVADISNSGDTPFAGSITAALFLNEFVEKTKSWAHLDMFAWMPRARPGRPFGAEATGLRAMFTAIEKRYAGRRR</sequence>
<evidence type="ECO:0000256" key="4">
    <source>
        <dbReference type="ARBA" id="ARBA00022801"/>
    </source>
</evidence>
<reference evidence="8" key="1">
    <citation type="journal article" date="2019" name="Int. J. Syst. Evol. Microbiol.">
        <title>The Global Catalogue of Microorganisms (GCM) 10K type strain sequencing project: providing services to taxonomists for standard genome sequencing and annotation.</title>
        <authorList>
            <consortium name="The Broad Institute Genomics Platform"/>
            <consortium name="The Broad Institute Genome Sequencing Center for Infectious Disease"/>
            <person name="Wu L."/>
            <person name="Ma J."/>
        </authorList>
    </citation>
    <scope>NUCLEOTIDE SEQUENCE [LARGE SCALE GENOMIC DNA]</scope>
    <source>
        <strain evidence="8">KCTC 42182</strain>
    </source>
</reference>
<evidence type="ECO:0000313" key="7">
    <source>
        <dbReference type="EMBL" id="MFC3677954.1"/>
    </source>
</evidence>
<dbReference type="SUPFAM" id="SSF52949">
    <property type="entry name" value="Macro domain-like"/>
    <property type="match status" value="1"/>
</dbReference>
<evidence type="ECO:0000259" key="6">
    <source>
        <dbReference type="PROSITE" id="PS00631"/>
    </source>
</evidence>
<evidence type="ECO:0000256" key="5">
    <source>
        <dbReference type="ARBA" id="ARBA00023211"/>
    </source>
</evidence>
<dbReference type="Gene3D" id="3.40.220.10">
    <property type="entry name" value="Leucine Aminopeptidase, subunit E, domain 1"/>
    <property type="match status" value="1"/>
</dbReference>
<comment type="caution">
    <text evidence="7">The sequence shown here is derived from an EMBL/GenBank/DDBJ whole genome shotgun (WGS) entry which is preliminary data.</text>
</comment>
<keyword evidence="2 7" id="KW-0031">Aminopeptidase</keyword>
<organism evidence="7 8">
    <name type="scientific">Ferrovibrio xuzhouensis</name>
    <dbReference type="NCBI Taxonomy" id="1576914"/>
    <lineage>
        <taxon>Bacteria</taxon>
        <taxon>Pseudomonadati</taxon>
        <taxon>Pseudomonadota</taxon>
        <taxon>Alphaproteobacteria</taxon>
        <taxon>Rhodospirillales</taxon>
        <taxon>Rhodospirillaceae</taxon>
        <taxon>Ferrovibrio</taxon>
    </lineage>
</organism>
<keyword evidence="5" id="KW-0464">Manganese</keyword>
<dbReference type="InterPro" id="IPR011356">
    <property type="entry name" value="Leucine_aapep/pepB"/>
</dbReference>
<keyword evidence="4" id="KW-0378">Hydrolase</keyword>
<dbReference type="Gene3D" id="3.40.630.10">
    <property type="entry name" value="Zn peptidases"/>
    <property type="match status" value="1"/>
</dbReference>
<dbReference type="PROSITE" id="PS00631">
    <property type="entry name" value="CYTOSOL_AP"/>
    <property type="match status" value="1"/>
</dbReference>
<gene>
    <name evidence="7" type="ORF">ACFOOQ_20545</name>
</gene>
<keyword evidence="8" id="KW-1185">Reference proteome</keyword>
<proteinExistence type="inferred from homology"/>
<protein>
    <submittedName>
        <fullName evidence="7">Leucyl aminopeptidase family protein</fullName>
    </submittedName>
</protein>
<dbReference type="GO" id="GO:0004177">
    <property type="term" value="F:aminopeptidase activity"/>
    <property type="evidence" value="ECO:0007669"/>
    <property type="project" value="UniProtKB-KW"/>
</dbReference>
<dbReference type="InterPro" id="IPR043472">
    <property type="entry name" value="Macro_dom-like"/>
</dbReference>
<name>A0ABV7VKE7_9PROT</name>
<dbReference type="PANTHER" id="PTHR11963:SF20">
    <property type="entry name" value="PEPTIDASE B"/>
    <property type="match status" value="1"/>
</dbReference>
<dbReference type="CDD" id="cd00433">
    <property type="entry name" value="Peptidase_M17"/>
    <property type="match status" value="1"/>
</dbReference>
<dbReference type="InterPro" id="IPR048816">
    <property type="entry name" value="Peptidase_M17_N_1"/>
</dbReference>
<dbReference type="SUPFAM" id="SSF53187">
    <property type="entry name" value="Zn-dependent exopeptidases"/>
    <property type="match status" value="1"/>
</dbReference>
<dbReference type="PRINTS" id="PR00481">
    <property type="entry name" value="LAMNOPPTDASE"/>
</dbReference>
<dbReference type="Pfam" id="PF21337">
    <property type="entry name" value="Peptidase_M17_N_1"/>
    <property type="match status" value="1"/>
</dbReference>
<dbReference type="PANTHER" id="PTHR11963">
    <property type="entry name" value="LEUCINE AMINOPEPTIDASE-RELATED"/>
    <property type="match status" value="1"/>
</dbReference>